<accession>A0A1W1BTS1</accession>
<organism evidence="2">
    <name type="scientific">hydrothermal vent metagenome</name>
    <dbReference type="NCBI Taxonomy" id="652676"/>
    <lineage>
        <taxon>unclassified sequences</taxon>
        <taxon>metagenomes</taxon>
        <taxon>ecological metagenomes</taxon>
    </lineage>
</organism>
<name>A0A1W1BTS1_9ZZZZ</name>
<gene>
    <name evidence="2" type="ORF">MNB_SV-12-177</name>
</gene>
<dbReference type="EMBL" id="FPHE01000072">
    <property type="protein sequence ID" value="SFV56884.1"/>
    <property type="molecule type" value="Genomic_DNA"/>
</dbReference>
<evidence type="ECO:0000256" key="1">
    <source>
        <dbReference type="SAM" id="Phobius"/>
    </source>
</evidence>
<proteinExistence type="predicted"/>
<keyword evidence="1" id="KW-0812">Transmembrane</keyword>
<dbReference type="AlphaFoldDB" id="A0A1W1BTS1"/>
<sequence length="197" mass="23098">MGFLEKIVQRLLIAIQFVLVFLFILFEEIVWEGLAKPIYDKIASLRILIRLEKIITLSNRYIVLLFFTTLLLGVEGAGLLAGLFFVQGKVLLGTALYIVKIPIAGFTFWLFKVAKPKLLSFDWFALAYNKLMNGIDWLKDTTIYKKSMSAMLDMKSKIKLIFKNIKERYFFKDSRFVEELKSFYSYIKNFKNRKKND</sequence>
<feature type="transmembrane region" description="Helical" evidence="1">
    <location>
        <begin position="91"/>
        <end position="111"/>
    </location>
</feature>
<protein>
    <submittedName>
        <fullName evidence="2">Bll5565 protein</fullName>
    </submittedName>
</protein>
<feature type="transmembrane region" description="Helical" evidence="1">
    <location>
        <begin position="61"/>
        <end position="85"/>
    </location>
</feature>
<keyword evidence="1" id="KW-0472">Membrane</keyword>
<keyword evidence="1" id="KW-1133">Transmembrane helix</keyword>
<evidence type="ECO:0000313" key="2">
    <source>
        <dbReference type="EMBL" id="SFV56884.1"/>
    </source>
</evidence>
<feature type="transmembrane region" description="Helical" evidence="1">
    <location>
        <begin position="12"/>
        <end position="31"/>
    </location>
</feature>
<reference evidence="2" key="1">
    <citation type="submission" date="2016-10" db="EMBL/GenBank/DDBJ databases">
        <authorList>
            <person name="de Groot N.N."/>
        </authorList>
    </citation>
    <scope>NUCLEOTIDE SEQUENCE</scope>
</reference>